<dbReference type="InParanoid" id="D7DSI8"/>
<dbReference type="GO" id="GO:0046872">
    <property type="term" value="F:metal ion binding"/>
    <property type="evidence" value="ECO:0007669"/>
    <property type="project" value="UniProtKB-KW"/>
</dbReference>
<gene>
    <name evidence="6" type="ordered locus">Mvol_0438</name>
</gene>
<dbReference type="EMBL" id="CP002057">
    <property type="protein sequence ID" value="ADI36098.1"/>
    <property type="molecule type" value="Genomic_DNA"/>
</dbReference>
<dbReference type="InterPro" id="IPR007197">
    <property type="entry name" value="rSAM"/>
</dbReference>
<keyword evidence="3" id="KW-0408">Iron</keyword>
<dbReference type="eggNOG" id="arCOG00932">
    <property type="taxonomic scope" value="Archaea"/>
</dbReference>
<dbReference type="STRING" id="456320.Mvol_0438"/>
<evidence type="ECO:0000313" key="6">
    <source>
        <dbReference type="EMBL" id="ADI36098.1"/>
    </source>
</evidence>
<proteinExistence type="predicted"/>
<dbReference type="InterPro" id="IPR058374">
    <property type="entry name" value="DUF8061"/>
</dbReference>
<evidence type="ECO:0000256" key="3">
    <source>
        <dbReference type="ARBA" id="ARBA00023004"/>
    </source>
</evidence>
<dbReference type="Gene3D" id="3.20.20.70">
    <property type="entry name" value="Aldolase class I"/>
    <property type="match status" value="1"/>
</dbReference>
<dbReference type="SUPFAM" id="SSF102114">
    <property type="entry name" value="Radical SAM enzymes"/>
    <property type="match status" value="1"/>
</dbReference>
<dbReference type="InterPro" id="IPR013785">
    <property type="entry name" value="Aldolase_TIM"/>
</dbReference>
<dbReference type="InterPro" id="IPR058240">
    <property type="entry name" value="rSAM_sf"/>
</dbReference>
<accession>D7DSI8</accession>
<evidence type="ECO:0000256" key="4">
    <source>
        <dbReference type="ARBA" id="ARBA00023014"/>
    </source>
</evidence>
<dbReference type="CDD" id="cd01335">
    <property type="entry name" value="Radical_SAM"/>
    <property type="match status" value="1"/>
</dbReference>
<evidence type="ECO:0000313" key="7">
    <source>
        <dbReference type="Proteomes" id="UP000007722"/>
    </source>
</evidence>
<keyword evidence="2" id="KW-0479">Metal-binding</keyword>
<dbReference type="KEGG" id="mvo:Mvol_0438"/>
<dbReference type="HOGENOM" id="CLU_053467_0_0_2"/>
<dbReference type="PANTHER" id="PTHR43288:SF1">
    <property type="entry name" value="GLYCYL-RADICAL ENZYME ACTIVATING ENZYME MJ0021-RELATED"/>
    <property type="match status" value="1"/>
</dbReference>
<evidence type="ECO:0000256" key="1">
    <source>
        <dbReference type="ARBA" id="ARBA00022691"/>
    </source>
</evidence>
<keyword evidence="1" id="KW-0949">S-adenosyl-L-methionine</keyword>
<dbReference type="PANTHER" id="PTHR43288">
    <property type="entry name" value="BIOTIN SYNTHASE-RELATED PROTEIN, RADICAL SAM SUPERFAMILY"/>
    <property type="match status" value="1"/>
</dbReference>
<dbReference type="PROSITE" id="PS51918">
    <property type="entry name" value="RADICAL_SAM"/>
    <property type="match status" value="1"/>
</dbReference>
<dbReference type="InterPro" id="IPR006638">
    <property type="entry name" value="Elp3/MiaA/NifB-like_rSAM"/>
</dbReference>
<evidence type="ECO:0000256" key="2">
    <source>
        <dbReference type="ARBA" id="ARBA00022723"/>
    </source>
</evidence>
<dbReference type="SFLD" id="SFLDG01108">
    <property type="entry name" value="Uncharacterised_Radical_SAM_Su"/>
    <property type="match status" value="1"/>
</dbReference>
<keyword evidence="4" id="KW-0411">Iron-sulfur</keyword>
<organism evidence="6 7">
    <name type="scientific">Methanococcus voltae (strain ATCC BAA-1334 / A3)</name>
    <dbReference type="NCBI Taxonomy" id="456320"/>
    <lineage>
        <taxon>Archaea</taxon>
        <taxon>Methanobacteriati</taxon>
        <taxon>Methanobacteriota</taxon>
        <taxon>Methanomada group</taxon>
        <taxon>Methanococci</taxon>
        <taxon>Methanococcales</taxon>
        <taxon>Methanococcaceae</taxon>
        <taxon>Methanococcus</taxon>
    </lineage>
</organism>
<keyword evidence="7" id="KW-1185">Reference proteome</keyword>
<sequence length="423" mass="48861">MSGIKNIKFEDYELKCDELTEGCKFCILGEKLVLFITGICNRQCYYCPLSENRKNRDVIYANERKISTINEAIEEAEICGSKGVGITGGNPILKIDRTCKYLKALKEHFGKDFHAHLYTTLEIEEKHLKKLKEAGLDEIRLHPRMENLKDNGINNDVNKKELELNKLVEKLKLCKQYIKKVGVEIPAIPTMDDEILLLVKKINEIPVDFINLNELEYSETNYEELLKRGFSEKNDYSSRINGSQETALNVINNAKKDLNNNLSLKSNVNLKMHYCPSTLKDSVQMKNRLINRAKNVAKEYEIITDEGLIIKGIVKYAEGELNQNTSNVKDRVEKNDFIQLLEYNELKSGIDYEVNLSKSEIYLNPILLEEIVDYLKETGFVPEKEFSAYISEYYPTVDKLEIQRTPLITKKPKLNLKNRKKNI</sequence>
<reference evidence="6 7" key="1">
    <citation type="submission" date="2010-05" db="EMBL/GenBank/DDBJ databases">
        <title>Complete sequence of Methanococcus voltae A3.</title>
        <authorList>
            <consortium name="US DOE Joint Genome Institute"/>
            <person name="Lucas S."/>
            <person name="Copeland A."/>
            <person name="Lapidus A."/>
            <person name="Cheng J.-F."/>
            <person name="Bruce D."/>
            <person name="Goodwin L."/>
            <person name="Pitluck S."/>
            <person name="Lowry S."/>
            <person name="Clum A."/>
            <person name="Land M."/>
            <person name="Hauser L."/>
            <person name="Kyrpides N."/>
            <person name="Mikhailova N."/>
            <person name="Whitman W.B."/>
            <person name="Woyke T."/>
        </authorList>
    </citation>
    <scope>NUCLEOTIDE SEQUENCE [LARGE SCALE GENOMIC DNA]</scope>
    <source>
        <strain evidence="7">ATCC BAA-1334 / A3</strain>
    </source>
</reference>
<protein>
    <submittedName>
        <fullName evidence="6">Radical SAM domain protein</fullName>
    </submittedName>
</protein>
<dbReference type="Proteomes" id="UP000007722">
    <property type="component" value="Chromosome"/>
</dbReference>
<dbReference type="SFLD" id="SFLDS00029">
    <property type="entry name" value="Radical_SAM"/>
    <property type="match status" value="1"/>
</dbReference>
<feature type="domain" description="Radical SAM core" evidence="5">
    <location>
        <begin position="25"/>
        <end position="243"/>
    </location>
</feature>
<dbReference type="AlphaFoldDB" id="D7DSI8"/>
<dbReference type="InterPro" id="IPR040087">
    <property type="entry name" value="MJ0021-like"/>
</dbReference>
<dbReference type="Pfam" id="PF04055">
    <property type="entry name" value="Radical_SAM"/>
    <property type="match status" value="1"/>
</dbReference>
<evidence type="ECO:0000259" key="5">
    <source>
        <dbReference type="PROSITE" id="PS51918"/>
    </source>
</evidence>
<name>D7DSI8_METV3</name>
<dbReference type="GO" id="GO:0051536">
    <property type="term" value="F:iron-sulfur cluster binding"/>
    <property type="evidence" value="ECO:0007669"/>
    <property type="project" value="UniProtKB-KW"/>
</dbReference>
<dbReference type="GO" id="GO:0003824">
    <property type="term" value="F:catalytic activity"/>
    <property type="evidence" value="ECO:0007669"/>
    <property type="project" value="InterPro"/>
</dbReference>
<dbReference type="Pfam" id="PF26257">
    <property type="entry name" value="DUF8061"/>
    <property type="match status" value="1"/>
</dbReference>
<dbReference type="SMART" id="SM00729">
    <property type="entry name" value="Elp3"/>
    <property type="match status" value="1"/>
</dbReference>